<keyword evidence="3 5" id="KW-0238">DNA-binding</keyword>
<dbReference type="PANTHER" id="PTHR30349:SF41">
    <property type="entry name" value="INTEGRASE_RECOMBINASE PROTEIN MJ0367-RELATED"/>
    <property type="match status" value="1"/>
</dbReference>
<dbReference type="InterPro" id="IPR010998">
    <property type="entry name" value="Integrase_recombinase_N"/>
</dbReference>
<feature type="domain" description="Core-binding (CB)" evidence="7">
    <location>
        <begin position="18"/>
        <end position="96"/>
    </location>
</feature>
<protein>
    <submittedName>
        <fullName evidence="8">Integrase</fullName>
    </submittedName>
</protein>
<dbReference type="GO" id="GO:0003677">
    <property type="term" value="F:DNA binding"/>
    <property type="evidence" value="ECO:0007669"/>
    <property type="project" value="UniProtKB-UniRule"/>
</dbReference>
<dbReference type="Pfam" id="PF13495">
    <property type="entry name" value="Phage_int_SAM_4"/>
    <property type="match status" value="1"/>
</dbReference>
<dbReference type="SUPFAM" id="SSF56349">
    <property type="entry name" value="DNA breaking-rejoining enzymes"/>
    <property type="match status" value="1"/>
</dbReference>
<evidence type="ECO:0000256" key="1">
    <source>
        <dbReference type="ARBA" id="ARBA00008857"/>
    </source>
</evidence>
<accession>A0A4R4VYC7</accession>
<dbReference type="GO" id="GO:0006310">
    <property type="term" value="P:DNA recombination"/>
    <property type="evidence" value="ECO:0007669"/>
    <property type="project" value="UniProtKB-KW"/>
</dbReference>
<dbReference type="InterPro" id="IPR002104">
    <property type="entry name" value="Integrase_catalytic"/>
</dbReference>
<evidence type="ECO:0000256" key="3">
    <source>
        <dbReference type="ARBA" id="ARBA00023125"/>
    </source>
</evidence>
<dbReference type="AlphaFoldDB" id="A0A4R4VYC7"/>
<dbReference type="InterPro" id="IPR004107">
    <property type="entry name" value="Integrase_SAM-like_N"/>
</dbReference>
<evidence type="ECO:0000256" key="5">
    <source>
        <dbReference type="PROSITE-ProRule" id="PRU01248"/>
    </source>
</evidence>
<dbReference type="Gene3D" id="1.10.150.130">
    <property type="match status" value="1"/>
</dbReference>
<dbReference type="Gene3D" id="1.10.443.10">
    <property type="entry name" value="Intergrase catalytic core"/>
    <property type="match status" value="1"/>
</dbReference>
<dbReference type="PROSITE" id="PS51898">
    <property type="entry name" value="TYR_RECOMBINASE"/>
    <property type="match status" value="1"/>
</dbReference>
<feature type="domain" description="Tyr recombinase" evidence="6">
    <location>
        <begin position="119"/>
        <end position="305"/>
    </location>
</feature>
<gene>
    <name evidence="8" type="ORF">E1294_46155</name>
</gene>
<comment type="caution">
    <text evidence="8">The sequence shown here is derived from an EMBL/GenBank/DDBJ whole genome shotgun (WGS) entry which is preliminary data.</text>
</comment>
<evidence type="ECO:0000256" key="4">
    <source>
        <dbReference type="ARBA" id="ARBA00023172"/>
    </source>
</evidence>
<dbReference type="Proteomes" id="UP000294543">
    <property type="component" value="Unassembled WGS sequence"/>
</dbReference>
<dbReference type="InterPro" id="IPR044068">
    <property type="entry name" value="CB"/>
</dbReference>
<dbReference type="GO" id="GO:0015074">
    <property type="term" value="P:DNA integration"/>
    <property type="evidence" value="ECO:0007669"/>
    <property type="project" value="UniProtKB-KW"/>
</dbReference>
<sequence>MSSSPIRLEPRLGNQNNLLLWRDFHRELRLLDRSPRTIQGYLEAVEQLEAFCDGADLEELTKIEIGDYLLHVQDTHSLTTAGNRFRSLRRFYNWMAEEEGIDLEVSPMQTLKEPKPKSQPIPIPSIEDVRKLLATCNTKDHDGYRDEAIIRLFCEPGAPRVAEMAGIEPDRIDFTQDVVAILGKGRKWRAVPFGARTGKALTRYMRARDKHPLAKQKNAPKEMWLGARGKALTPSGIYQMIERRCDFAGIDRIHPHQLRHFAADAWFAAGGSDQDGMRLFGWSSLEMPRRYGAANAEQRAIQTHQRMAIGDQL</sequence>
<evidence type="ECO:0000259" key="6">
    <source>
        <dbReference type="PROSITE" id="PS51898"/>
    </source>
</evidence>
<dbReference type="PROSITE" id="PS51900">
    <property type="entry name" value="CB"/>
    <property type="match status" value="1"/>
</dbReference>
<evidence type="ECO:0000313" key="8">
    <source>
        <dbReference type="EMBL" id="TDD10461.1"/>
    </source>
</evidence>
<comment type="similarity">
    <text evidence="1">Belongs to the 'phage' integrase family.</text>
</comment>
<reference evidence="8 9" key="1">
    <citation type="submission" date="2019-03" db="EMBL/GenBank/DDBJ databases">
        <title>Draft genome sequences of novel Actinobacteria.</title>
        <authorList>
            <person name="Sahin N."/>
            <person name="Ay H."/>
            <person name="Saygin H."/>
        </authorList>
    </citation>
    <scope>NUCLEOTIDE SEQUENCE [LARGE SCALE GENOMIC DNA]</scope>
    <source>
        <strain evidence="8 9">KC712</strain>
    </source>
</reference>
<evidence type="ECO:0000256" key="2">
    <source>
        <dbReference type="ARBA" id="ARBA00022908"/>
    </source>
</evidence>
<keyword evidence="9" id="KW-1185">Reference proteome</keyword>
<evidence type="ECO:0000313" key="9">
    <source>
        <dbReference type="Proteomes" id="UP000294543"/>
    </source>
</evidence>
<dbReference type="EMBL" id="SMKP01000230">
    <property type="protein sequence ID" value="TDD10461.1"/>
    <property type="molecule type" value="Genomic_DNA"/>
</dbReference>
<dbReference type="Pfam" id="PF00589">
    <property type="entry name" value="Phage_integrase"/>
    <property type="match status" value="1"/>
</dbReference>
<dbReference type="InterPro" id="IPR013762">
    <property type="entry name" value="Integrase-like_cat_sf"/>
</dbReference>
<dbReference type="InterPro" id="IPR050090">
    <property type="entry name" value="Tyrosine_recombinase_XerCD"/>
</dbReference>
<evidence type="ECO:0000259" key="7">
    <source>
        <dbReference type="PROSITE" id="PS51900"/>
    </source>
</evidence>
<organism evidence="8 9">
    <name type="scientific">Nonomuraea diastatica</name>
    <dbReference type="NCBI Taxonomy" id="1848329"/>
    <lineage>
        <taxon>Bacteria</taxon>
        <taxon>Bacillati</taxon>
        <taxon>Actinomycetota</taxon>
        <taxon>Actinomycetes</taxon>
        <taxon>Streptosporangiales</taxon>
        <taxon>Streptosporangiaceae</taxon>
        <taxon>Nonomuraea</taxon>
    </lineage>
</organism>
<proteinExistence type="inferred from homology"/>
<dbReference type="PANTHER" id="PTHR30349">
    <property type="entry name" value="PHAGE INTEGRASE-RELATED"/>
    <property type="match status" value="1"/>
</dbReference>
<keyword evidence="2" id="KW-0229">DNA integration</keyword>
<name>A0A4R4VYC7_9ACTN</name>
<keyword evidence="4" id="KW-0233">DNA recombination</keyword>
<dbReference type="OrthoDB" id="3183879at2"/>
<dbReference type="InterPro" id="IPR011010">
    <property type="entry name" value="DNA_brk_join_enz"/>
</dbReference>
<dbReference type="RefSeq" id="WP_132518168.1">
    <property type="nucleotide sequence ID" value="NZ_SMKP01000230.1"/>
</dbReference>